<keyword evidence="4" id="KW-0804">Transcription</keyword>
<dbReference type="SMART" id="SM00342">
    <property type="entry name" value="HTH_ARAC"/>
    <property type="match status" value="1"/>
</dbReference>
<dbReference type="Gene3D" id="1.10.10.60">
    <property type="entry name" value="Homeodomain-like"/>
    <property type="match status" value="1"/>
</dbReference>
<dbReference type="PANTHER" id="PTHR43280:SF32">
    <property type="entry name" value="TRANSCRIPTIONAL REGULATORY PROTEIN"/>
    <property type="match status" value="1"/>
</dbReference>
<dbReference type="InterPro" id="IPR003313">
    <property type="entry name" value="AraC-bd"/>
</dbReference>
<evidence type="ECO:0000256" key="1">
    <source>
        <dbReference type="ARBA" id="ARBA00023015"/>
    </source>
</evidence>
<gene>
    <name evidence="6" type="ORF">DFR48_108156</name>
</gene>
<dbReference type="InterPro" id="IPR018060">
    <property type="entry name" value="HTH_AraC"/>
</dbReference>
<feature type="domain" description="HTH araC/xylS-type" evidence="5">
    <location>
        <begin position="183"/>
        <end position="281"/>
    </location>
</feature>
<evidence type="ECO:0000256" key="2">
    <source>
        <dbReference type="ARBA" id="ARBA00023125"/>
    </source>
</evidence>
<proteinExistence type="predicted"/>
<name>A0A6I7HLV7_9HYPH</name>
<dbReference type="SUPFAM" id="SSF46689">
    <property type="entry name" value="Homeodomain-like"/>
    <property type="match status" value="1"/>
</dbReference>
<dbReference type="Proteomes" id="UP000252582">
    <property type="component" value="Unassembled WGS sequence"/>
</dbReference>
<keyword evidence="1" id="KW-0805">Transcription regulation</keyword>
<dbReference type="PROSITE" id="PS01124">
    <property type="entry name" value="HTH_ARAC_FAMILY_2"/>
    <property type="match status" value="1"/>
</dbReference>
<accession>A0A6I7HLV7</accession>
<dbReference type="EMBL" id="QPIX01000008">
    <property type="protein sequence ID" value="RCW22634.1"/>
    <property type="molecule type" value="Genomic_DNA"/>
</dbReference>
<dbReference type="PANTHER" id="PTHR43280">
    <property type="entry name" value="ARAC-FAMILY TRANSCRIPTIONAL REGULATOR"/>
    <property type="match status" value="1"/>
</dbReference>
<dbReference type="Pfam" id="PF02311">
    <property type="entry name" value="AraC_binding"/>
    <property type="match status" value="1"/>
</dbReference>
<reference evidence="6 7" key="1">
    <citation type="submission" date="2018-07" db="EMBL/GenBank/DDBJ databases">
        <title>Genomic Encyclopedia of Type Strains, Phase IV (KMG-IV): sequencing the most valuable type-strain genomes for metagenomic binning, comparative biology and taxonomic classification.</title>
        <authorList>
            <person name="Goeker M."/>
        </authorList>
    </citation>
    <scope>NUCLEOTIDE SEQUENCE [LARGE SCALE GENOMIC DNA]</scope>
    <source>
        <strain evidence="6 7">DSM 25528</strain>
    </source>
</reference>
<keyword evidence="2" id="KW-0238">DNA-binding</keyword>
<dbReference type="InterPro" id="IPR014710">
    <property type="entry name" value="RmlC-like_jellyroll"/>
</dbReference>
<evidence type="ECO:0000256" key="4">
    <source>
        <dbReference type="ARBA" id="ARBA00023163"/>
    </source>
</evidence>
<dbReference type="AlphaFoldDB" id="A0A6I7HLV7"/>
<sequence length="292" mass="32705">MDLWGEPVSQAGVQYETIHRFAELMGRMPPPHRHADCLQIHVIESGMFDFVLDEERHAGTGPAVFFTPPAVPHAFSLCGDAIGHVLTVRQDLLWQMARHHDLPVQREALRPFCADLSCEKGQETVNVILSCFSLLAPELRSAAPSRQGAVRLLAAFIVAKVLELGTQDGQASASGSGQPSLYRRFLEAVEVHYPEHWSVARYAQDLNITQSRLYELCQDSAGRSPKAVLNDRIVQEARRYLSFSGISVKELAGVLGFEDVNYFFRFFKRLTGETPSTYRHRIRAASKVENVQ</sequence>
<dbReference type="InterPro" id="IPR011051">
    <property type="entry name" value="RmlC_Cupin_sf"/>
</dbReference>
<keyword evidence="3" id="KW-0010">Activator</keyword>
<dbReference type="GO" id="GO:0003700">
    <property type="term" value="F:DNA-binding transcription factor activity"/>
    <property type="evidence" value="ECO:0007669"/>
    <property type="project" value="InterPro"/>
</dbReference>
<organism evidence="6 7">
    <name type="scientific">Ciceribacter lividus</name>
    <dbReference type="NCBI Taxonomy" id="1197950"/>
    <lineage>
        <taxon>Bacteria</taxon>
        <taxon>Pseudomonadati</taxon>
        <taxon>Pseudomonadota</taxon>
        <taxon>Alphaproteobacteria</taxon>
        <taxon>Hyphomicrobiales</taxon>
        <taxon>Rhizobiaceae</taxon>
        <taxon>Ciceribacter</taxon>
    </lineage>
</organism>
<protein>
    <submittedName>
        <fullName evidence="6">AraC family transcriptional regulator</fullName>
    </submittedName>
</protein>
<evidence type="ECO:0000313" key="7">
    <source>
        <dbReference type="Proteomes" id="UP000252582"/>
    </source>
</evidence>
<dbReference type="InterPro" id="IPR009057">
    <property type="entry name" value="Homeodomain-like_sf"/>
</dbReference>
<evidence type="ECO:0000313" key="6">
    <source>
        <dbReference type="EMBL" id="RCW22634.1"/>
    </source>
</evidence>
<keyword evidence="7" id="KW-1185">Reference proteome</keyword>
<dbReference type="Gene3D" id="2.60.120.10">
    <property type="entry name" value="Jelly Rolls"/>
    <property type="match status" value="1"/>
</dbReference>
<dbReference type="Pfam" id="PF12833">
    <property type="entry name" value="HTH_18"/>
    <property type="match status" value="1"/>
</dbReference>
<dbReference type="GO" id="GO:0043565">
    <property type="term" value="F:sequence-specific DNA binding"/>
    <property type="evidence" value="ECO:0007669"/>
    <property type="project" value="InterPro"/>
</dbReference>
<dbReference type="InterPro" id="IPR020449">
    <property type="entry name" value="Tscrpt_reg_AraC-type_HTH"/>
</dbReference>
<comment type="caution">
    <text evidence="6">The sequence shown here is derived from an EMBL/GenBank/DDBJ whole genome shotgun (WGS) entry which is preliminary data.</text>
</comment>
<evidence type="ECO:0000259" key="5">
    <source>
        <dbReference type="PROSITE" id="PS01124"/>
    </source>
</evidence>
<dbReference type="PRINTS" id="PR00032">
    <property type="entry name" value="HTHARAC"/>
</dbReference>
<dbReference type="SUPFAM" id="SSF51182">
    <property type="entry name" value="RmlC-like cupins"/>
    <property type="match status" value="1"/>
</dbReference>
<evidence type="ECO:0000256" key="3">
    <source>
        <dbReference type="ARBA" id="ARBA00023159"/>
    </source>
</evidence>